<dbReference type="PANTHER" id="PTHR10615">
    <property type="entry name" value="HISTONE ACETYLTRANSFERASE"/>
    <property type="match status" value="1"/>
</dbReference>
<evidence type="ECO:0000259" key="11">
    <source>
        <dbReference type="PROSITE" id="PS51726"/>
    </source>
</evidence>
<evidence type="ECO:0000313" key="12">
    <source>
        <dbReference type="EMBL" id="KAK4524930.1"/>
    </source>
</evidence>
<evidence type="ECO:0000256" key="1">
    <source>
        <dbReference type="ARBA" id="ARBA00004123"/>
    </source>
</evidence>
<evidence type="ECO:0000256" key="7">
    <source>
        <dbReference type="ARBA" id="ARBA00023163"/>
    </source>
</evidence>
<dbReference type="CDD" id="cd04301">
    <property type="entry name" value="NAT_SF"/>
    <property type="match status" value="1"/>
</dbReference>
<feature type="domain" description="MYST-type HAT" evidence="11">
    <location>
        <begin position="146"/>
        <end position="413"/>
    </location>
</feature>
<dbReference type="EMBL" id="JANCYU010000027">
    <property type="protein sequence ID" value="KAK4524930.1"/>
    <property type="molecule type" value="Genomic_DNA"/>
</dbReference>
<sequence length="420" mass="49560">MENSTNLLSDSANEVKKEENIVKDLPLEENIPSSPQSGNLWKEKPLDIGLKLPCRWRDGTWQEGEILDRKEDSNSGEFLYYIHYNGFNRRLDEWVDSSKLDWKAVEEGRVHWNKTSSNKKKKDRKRKSSDDTENRKNESVVAENITKVKNVDRIVLGKYIMETWYYSPLPPEYHHCETLWVCEYTLHFFRSEAALKRYQQRHSIRAPPGNEIYRKNNISVFEIDGAVQKFYCQNLSYLAKFFLDHKTLYYDVDPFWFYVMCEVDEHGCHIVGYFSKEKESEDNYNVACILTFPAYQRKGYGKFLISFSYELSKIEQKVGSPEKPLSDLGLLSYRSYWSEVLVELLKNEKQPISIQEISERTMMKIEDIISTLQVLGLIQYYEGQHVLDLRRIDNIKFGKKGLECDPTCIRWTPKTTSYHK</sequence>
<evidence type="ECO:0000256" key="5">
    <source>
        <dbReference type="ARBA" id="ARBA00022990"/>
    </source>
</evidence>
<dbReference type="FunFam" id="1.10.10.10:FF:000022">
    <property type="entry name" value="Histone acetyltransferase"/>
    <property type="match status" value="1"/>
</dbReference>
<dbReference type="GO" id="GO:0006355">
    <property type="term" value="P:regulation of DNA-templated transcription"/>
    <property type="evidence" value="ECO:0007669"/>
    <property type="project" value="InterPro"/>
</dbReference>
<dbReference type="Gene3D" id="2.30.30.140">
    <property type="match status" value="1"/>
</dbReference>
<evidence type="ECO:0000256" key="4">
    <source>
        <dbReference type="ARBA" id="ARBA00022679"/>
    </source>
</evidence>
<protein>
    <recommendedName>
        <fullName evidence="3">histone acetyltransferase</fullName>
        <ecNumber evidence="3">2.3.1.48</ecNumber>
    </recommendedName>
</protein>
<dbReference type="SUPFAM" id="SSF55729">
    <property type="entry name" value="Acyl-CoA N-acyltransferases (Nat)"/>
    <property type="match status" value="1"/>
</dbReference>
<keyword evidence="6" id="KW-0805">Transcription regulation</keyword>
<evidence type="ECO:0000256" key="9">
    <source>
        <dbReference type="PIRSR" id="PIRSR602717-51"/>
    </source>
</evidence>
<dbReference type="InterPro" id="IPR036388">
    <property type="entry name" value="WH-like_DNA-bd_sf"/>
</dbReference>
<feature type="region of interest" description="Disordered" evidence="10">
    <location>
        <begin position="113"/>
        <end position="138"/>
    </location>
</feature>
<dbReference type="Pfam" id="PF11717">
    <property type="entry name" value="Tudor-knot"/>
    <property type="match status" value="1"/>
</dbReference>
<evidence type="ECO:0000256" key="2">
    <source>
        <dbReference type="ARBA" id="ARBA00010107"/>
    </source>
</evidence>
<dbReference type="GO" id="GO:0004402">
    <property type="term" value="F:histone acetyltransferase activity"/>
    <property type="evidence" value="ECO:0007669"/>
    <property type="project" value="InterPro"/>
</dbReference>
<comment type="caution">
    <text evidence="12">The sequence shown here is derived from an EMBL/GenBank/DDBJ whole genome shotgun (WGS) entry which is preliminary data.</text>
</comment>
<accession>A0AAV9IC03</accession>
<dbReference type="InterPro" id="IPR025995">
    <property type="entry name" value="Tudor-knot"/>
</dbReference>
<reference evidence="12 13" key="1">
    <citation type="submission" date="2022-07" db="EMBL/GenBank/DDBJ databases">
        <title>Genome-wide signatures of adaptation to extreme environments.</title>
        <authorList>
            <person name="Cho C.H."/>
            <person name="Yoon H.S."/>
        </authorList>
    </citation>
    <scope>NUCLEOTIDE SEQUENCE [LARGE SCALE GENOMIC DNA]</scope>
    <source>
        <strain evidence="12 13">108.79 E11</strain>
    </source>
</reference>
<evidence type="ECO:0000256" key="3">
    <source>
        <dbReference type="ARBA" id="ARBA00013184"/>
    </source>
</evidence>
<dbReference type="FunFam" id="3.40.630.30:FF:000002">
    <property type="entry name" value="Histone acetyltransferase"/>
    <property type="match status" value="1"/>
</dbReference>
<dbReference type="Pfam" id="PF01853">
    <property type="entry name" value="MOZ_SAS"/>
    <property type="match status" value="1"/>
</dbReference>
<evidence type="ECO:0000256" key="8">
    <source>
        <dbReference type="ARBA" id="ARBA00023242"/>
    </source>
</evidence>
<dbReference type="Gene3D" id="3.40.630.30">
    <property type="match status" value="1"/>
</dbReference>
<feature type="compositionally biased region" description="Basic and acidic residues" evidence="10">
    <location>
        <begin position="128"/>
        <end position="138"/>
    </location>
</feature>
<dbReference type="EC" id="2.3.1.48" evidence="3"/>
<feature type="active site" description="Proton donor/acceptor" evidence="9">
    <location>
        <position position="322"/>
    </location>
</feature>
<feature type="compositionally biased region" description="Basic residues" evidence="10">
    <location>
        <begin position="117"/>
        <end position="127"/>
    </location>
</feature>
<gene>
    <name evidence="12" type="ORF">GAYE_SCF07G2833</name>
</gene>
<dbReference type="InterPro" id="IPR016181">
    <property type="entry name" value="Acyl_CoA_acyltransferase"/>
</dbReference>
<evidence type="ECO:0000256" key="10">
    <source>
        <dbReference type="SAM" id="MobiDB-lite"/>
    </source>
</evidence>
<dbReference type="InterPro" id="IPR016197">
    <property type="entry name" value="Chromo-like_dom_sf"/>
</dbReference>
<dbReference type="FunFam" id="3.30.60.60:FF:000001">
    <property type="entry name" value="Histone acetyltransferase"/>
    <property type="match status" value="1"/>
</dbReference>
<dbReference type="Gene3D" id="1.10.10.10">
    <property type="entry name" value="Winged helix-like DNA-binding domain superfamily/Winged helix DNA-binding domain"/>
    <property type="match status" value="1"/>
</dbReference>
<comment type="similarity">
    <text evidence="2">Belongs to the MYST (SAS/MOZ) family.</text>
</comment>
<keyword evidence="5" id="KW-0007">Acetylation</keyword>
<dbReference type="InterPro" id="IPR000953">
    <property type="entry name" value="Chromo/chromo_shadow_dom"/>
</dbReference>
<dbReference type="InterPro" id="IPR040706">
    <property type="entry name" value="Zf-MYST"/>
</dbReference>
<dbReference type="AlphaFoldDB" id="A0AAV9IC03"/>
<dbReference type="InterPro" id="IPR050603">
    <property type="entry name" value="MYST_HAT"/>
</dbReference>
<dbReference type="Gene3D" id="3.30.60.60">
    <property type="entry name" value="N-acetyl transferase-like"/>
    <property type="match status" value="1"/>
</dbReference>
<proteinExistence type="inferred from homology"/>
<comment type="subcellular location">
    <subcellularLocation>
        <location evidence="1">Nucleus</location>
    </subcellularLocation>
</comment>
<keyword evidence="7" id="KW-0804">Transcription</keyword>
<keyword evidence="8" id="KW-0539">Nucleus</keyword>
<evidence type="ECO:0000313" key="13">
    <source>
        <dbReference type="Proteomes" id="UP001300502"/>
    </source>
</evidence>
<evidence type="ECO:0000256" key="6">
    <source>
        <dbReference type="ARBA" id="ARBA00023015"/>
    </source>
</evidence>
<dbReference type="SUPFAM" id="SSF54160">
    <property type="entry name" value="Chromo domain-like"/>
    <property type="match status" value="1"/>
</dbReference>
<dbReference type="PROSITE" id="PS51726">
    <property type="entry name" value="MYST_HAT"/>
    <property type="match status" value="1"/>
</dbReference>
<dbReference type="GO" id="GO:0005634">
    <property type="term" value="C:nucleus"/>
    <property type="evidence" value="ECO:0007669"/>
    <property type="project" value="UniProtKB-SubCell"/>
</dbReference>
<dbReference type="Proteomes" id="UP001300502">
    <property type="component" value="Unassembled WGS sequence"/>
</dbReference>
<dbReference type="InterPro" id="IPR002717">
    <property type="entry name" value="HAT_MYST-type"/>
</dbReference>
<organism evidence="12 13">
    <name type="scientific">Galdieria yellowstonensis</name>
    <dbReference type="NCBI Taxonomy" id="3028027"/>
    <lineage>
        <taxon>Eukaryota</taxon>
        <taxon>Rhodophyta</taxon>
        <taxon>Bangiophyceae</taxon>
        <taxon>Galdieriales</taxon>
        <taxon>Galdieriaceae</taxon>
        <taxon>Galdieria</taxon>
    </lineage>
</organism>
<name>A0AAV9IC03_9RHOD</name>
<dbReference type="SMART" id="SM00298">
    <property type="entry name" value="CHROMO"/>
    <property type="match status" value="1"/>
</dbReference>
<keyword evidence="13" id="KW-1185">Reference proteome</keyword>
<dbReference type="Pfam" id="PF17772">
    <property type="entry name" value="zf-MYST"/>
    <property type="match status" value="1"/>
</dbReference>
<keyword evidence="4" id="KW-0808">Transferase</keyword>